<feature type="chain" id="PRO_5040185589" description="Secreted protein" evidence="1">
    <location>
        <begin position="16"/>
        <end position="163"/>
    </location>
</feature>
<organism evidence="2 3">
    <name type="scientific">Thelonectria olida</name>
    <dbReference type="NCBI Taxonomy" id="1576542"/>
    <lineage>
        <taxon>Eukaryota</taxon>
        <taxon>Fungi</taxon>
        <taxon>Dikarya</taxon>
        <taxon>Ascomycota</taxon>
        <taxon>Pezizomycotina</taxon>
        <taxon>Sordariomycetes</taxon>
        <taxon>Hypocreomycetidae</taxon>
        <taxon>Hypocreales</taxon>
        <taxon>Nectriaceae</taxon>
        <taxon>Thelonectria</taxon>
    </lineage>
</organism>
<evidence type="ECO:0000313" key="3">
    <source>
        <dbReference type="Proteomes" id="UP000777438"/>
    </source>
</evidence>
<evidence type="ECO:0000256" key="1">
    <source>
        <dbReference type="SAM" id="SignalP"/>
    </source>
</evidence>
<reference evidence="2 3" key="1">
    <citation type="journal article" date="2021" name="Nat. Commun.">
        <title>Genetic determinants of endophytism in the Arabidopsis root mycobiome.</title>
        <authorList>
            <person name="Mesny F."/>
            <person name="Miyauchi S."/>
            <person name="Thiergart T."/>
            <person name="Pickel B."/>
            <person name="Atanasova L."/>
            <person name="Karlsson M."/>
            <person name="Huettel B."/>
            <person name="Barry K.W."/>
            <person name="Haridas S."/>
            <person name="Chen C."/>
            <person name="Bauer D."/>
            <person name="Andreopoulos W."/>
            <person name="Pangilinan J."/>
            <person name="LaButti K."/>
            <person name="Riley R."/>
            <person name="Lipzen A."/>
            <person name="Clum A."/>
            <person name="Drula E."/>
            <person name="Henrissat B."/>
            <person name="Kohler A."/>
            <person name="Grigoriev I.V."/>
            <person name="Martin F.M."/>
            <person name="Hacquard S."/>
        </authorList>
    </citation>
    <scope>NUCLEOTIDE SEQUENCE [LARGE SCALE GENOMIC DNA]</scope>
    <source>
        <strain evidence="2 3">MPI-CAGE-CH-0241</strain>
    </source>
</reference>
<keyword evidence="1" id="KW-0732">Signal</keyword>
<accession>A0A9P8WDW1</accession>
<keyword evidence="3" id="KW-1185">Reference proteome</keyword>
<protein>
    <recommendedName>
        <fullName evidence="4">Secreted protein</fullName>
    </recommendedName>
</protein>
<name>A0A9P8WDW1_9HYPO</name>
<evidence type="ECO:0008006" key="4">
    <source>
        <dbReference type="Google" id="ProtNLM"/>
    </source>
</evidence>
<dbReference type="AlphaFoldDB" id="A0A9P8WDW1"/>
<dbReference type="Proteomes" id="UP000777438">
    <property type="component" value="Unassembled WGS sequence"/>
</dbReference>
<gene>
    <name evidence="2" type="ORF">B0T10DRAFT_472537</name>
</gene>
<evidence type="ECO:0000313" key="2">
    <source>
        <dbReference type="EMBL" id="KAH6898403.1"/>
    </source>
</evidence>
<feature type="signal peptide" evidence="1">
    <location>
        <begin position="1"/>
        <end position="15"/>
    </location>
</feature>
<dbReference type="EMBL" id="JAGPYM010000002">
    <property type="protein sequence ID" value="KAH6898403.1"/>
    <property type="molecule type" value="Genomic_DNA"/>
</dbReference>
<sequence>MILFAFFASSWACLALLSRSARLISSHVCIVMRWVSALCDPSGQLCIAHTSFGIETFFDPTTNKLRGSSPLLHSSSKAPFNDLPPCCLPVSRFMPLLYYPPNCDSRHPPQLFSLKSSVPGSMISPAPSSLAMLLDSFSYPPRHTLKPRPAFIFVLAAQLSSFH</sequence>
<proteinExistence type="predicted"/>
<comment type="caution">
    <text evidence="2">The sequence shown here is derived from an EMBL/GenBank/DDBJ whole genome shotgun (WGS) entry which is preliminary data.</text>
</comment>